<dbReference type="SUPFAM" id="SSF50370">
    <property type="entry name" value="Ricin B-like lectins"/>
    <property type="match status" value="1"/>
</dbReference>
<evidence type="ECO:0000313" key="1">
    <source>
        <dbReference type="EMBL" id="KAJ3511411.1"/>
    </source>
</evidence>
<accession>A0A9W8K152</accession>
<name>A0A9W8K152_9AGAR</name>
<reference evidence="1" key="1">
    <citation type="submission" date="2022-07" db="EMBL/GenBank/DDBJ databases">
        <title>Genome Sequence of Agrocybe chaxingu.</title>
        <authorList>
            <person name="Buettner E."/>
        </authorList>
    </citation>
    <scope>NUCLEOTIDE SEQUENCE</scope>
    <source>
        <strain evidence="1">MP-N11</strain>
    </source>
</reference>
<keyword evidence="2" id="KW-1185">Reference proteome</keyword>
<protein>
    <submittedName>
        <fullName evidence="1">Uncharacterized protein</fullName>
    </submittedName>
</protein>
<dbReference type="AlphaFoldDB" id="A0A9W8K152"/>
<comment type="caution">
    <text evidence="1">The sequence shown here is derived from an EMBL/GenBank/DDBJ whole genome shotgun (WGS) entry which is preliminary data.</text>
</comment>
<proteinExistence type="predicted"/>
<dbReference type="EMBL" id="JANKHO010000329">
    <property type="protein sequence ID" value="KAJ3511411.1"/>
    <property type="molecule type" value="Genomic_DNA"/>
</dbReference>
<dbReference type="OrthoDB" id="3039501at2759"/>
<gene>
    <name evidence="1" type="ORF">NLJ89_g4115</name>
</gene>
<dbReference type="InterPro" id="IPR035992">
    <property type="entry name" value="Ricin_B-like_lectins"/>
</dbReference>
<organism evidence="1 2">
    <name type="scientific">Agrocybe chaxingu</name>
    <dbReference type="NCBI Taxonomy" id="84603"/>
    <lineage>
        <taxon>Eukaryota</taxon>
        <taxon>Fungi</taxon>
        <taxon>Dikarya</taxon>
        <taxon>Basidiomycota</taxon>
        <taxon>Agaricomycotina</taxon>
        <taxon>Agaricomycetes</taxon>
        <taxon>Agaricomycetidae</taxon>
        <taxon>Agaricales</taxon>
        <taxon>Agaricineae</taxon>
        <taxon>Strophariaceae</taxon>
        <taxon>Agrocybe</taxon>
    </lineage>
</organism>
<sequence>MAYQVLGGGHQVWVTYDANRALEWTVDRDKTKDEYIFSPYPGTWFFLGASTGEAPNLSFTGKTAPSHLRWKFTAVWPSMPQDTYFIRSFGGLELYMAVAGQPLQGSSKAPPLYEEGEHLAFTVSANAARNNTEHQLWEMEPLSNGRVNLRNVQLDCFLETQRNEVTYGDLVGKLNASAGAAWQLRSIGGFGFSISISSPKVMNVPLALTVLPRNGRDQVFLSPLSNSRNQLWTFDPVEPPVRHLVAVDGSGYDDMGDE</sequence>
<dbReference type="CDD" id="cd00161">
    <property type="entry name" value="beta-trefoil_Ricin-like"/>
    <property type="match status" value="1"/>
</dbReference>
<dbReference type="Gene3D" id="2.80.10.50">
    <property type="match status" value="1"/>
</dbReference>
<dbReference type="Proteomes" id="UP001148786">
    <property type="component" value="Unassembled WGS sequence"/>
</dbReference>
<evidence type="ECO:0000313" key="2">
    <source>
        <dbReference type="Proteomes" id="UP001148786"/>
    </source>
</evidence>